<protein>
    <recommendedName>
        <fullName evidence="4 12">Cysteine synthase</fullName>
        <ecNumber evidence="4 12">2.5.1.47</ecNumber>
    </recommendedName>
</protein>
<dbReference type="AlphaFoldDB" id="A0A917G2A4"/>
<comment type="caution">
    <text evidence="14">The sequence shown here is derived from an EMBL/GenBank/DDBJ whole genome shotgun (WGS) entry which is preliminary data.</text>
</comment>
<dbReference type="Pfam" id="PF00291">
    <property type="entry name" value="PALP"/>
    <property type="match status" value="1"/>
</dbReference>
<dbReference type="InterPro" id="IPR036052">
    <property type="entry name" value="TrpB-like_PALP_sf"/>
</dbReference>
<feature type="domain" description="Tryptophan synthase beta chain-like PALP" evidence="13">
    <location>
        <begin position="7"/>
        <end position="293"/>
    </location>
</feature>
<dbReference type="RefSeq" id="WP_188532862.1">
    <property type="nucleotide sequence ID" value="NZ_BMGR01000015.1"/>
</dbReference>
<proteinExistence type="inferred from homology"/>
<evidence type="ECO:0000256" key="8">
    <source>
        <dbReference type="ARBA" id="ARBA00023192"/>
    </source>
</evidence>
<keyword evidence="5 12" id="KW-0028">Amino-acid biosynthesis</keyword>
<keyword evidence="6 12" id="KW-0808">Transferase</keyword>
<keyword evidence="7 10" id="KW-0663">Pyridoxal phosphate</keyword>
<evidence type="ECO:0000256" key="2">
    <source>
        <dbReference type="ARBA" id="ARBA00004962"/>
    </source>
</evidence>
<reference evidence="14" key="2">
    <citation type="submission" date="2020-09" db="EMBL/GenBank/DDBJ databases">
        <authorList>
            <person name="Sun Q."/>
            <person name="Zhou Y."/>
        </authorList>
    </citation>
    <scope>NUCLEOTIDE SEQUENCE</scope>
    <source>
        <strain evidence="14">CGMCC 1.12987</strain>
    </source>
</reference>
<dbReference type="GO" id="GO:0004124">
    <property type="term" value="F:cysteine synthase activity"/>
    <property type="evidence" value="ECO:0007669"/>
    <property type="project" value="UniProtKB-UniRule"/>
</dbReference>
<feature type="modified residue" description="N6-(pyridoxal phosphate)lysine" evidence="11">
    <location>
        <position position="44"/>
    </location>
</feature>
<dbReference type="CDD" id="cd01561">
    <property type="entry name" value="CBS_like"/>
    <property type="match status" value="1"/>
</dbReference>
<dbReference type="Proteomes" id="UP000644756">
    <property type="component" value="Unassembled WGS sequence"/>
</dbReference>
<dbReference type="EC" id="2.5.1.47" evidence="4 12"/>
<accession>A0A917G2A4</accession>
<evidence type="ECO:0000256" key="12">
    <source>
        <dbReference type="RuleBase" id="RU003985"/>
    </source>
</evidence>
<evidence type="ECO:0000256" key="5">
    <source>
        <dbReference type="ARBA" id="ARBA00022605"/>
    </source>
</evidence>
<dbReference type="InterPro" id="IPR001926">
    <property type="entry name" value="TrpB-like_PALP"/>
</dbReference>
<dbReference type="FunFam" id="3.40.50.1100:FF:000006">
    <property type="entry name" value="Cysteine synthase"/>
    <property type="match status" value="1"/>
</dbReference>
<feature type="binding site" evidence="10">
    <location>
        <begin position="178"/>
        <end position="182"/>
    </location>
    <ligand>
        <name>pyridoxal 5'-phosphate</name>
        <dbReference type="ChEBI" id="CHEBI:597326"/>
    </ligand>
</feature>
<dbReference type="InterPro" id="IPR005859">
    <property type="entry name" value="CysK"/>
</dbReference>
<dbReference type="PROSITE" id="PS00901">
    <property type="entry name" value="CYS_SYNTHASE"/>
    <property type="match status" value="1"/>
</dbReference>
<dbReference type="InterPro" id="IPR050214">
    <property type="entry name" value="Cys_Synth/Cystath_Beta-Synth"/>
</dbReference>
<comment type="cofactor">
    <cofactor evidence="1 10 12">
        <name>pyridoxal 5'-phosphate</name>
        <dbReference type="ChEBI" id="CHEBI:597326"/>
    </cofactor>
</comment>
<comment type="catalytic activity">
    <reaction evidence="9 12">
        <text>O-acetyl-L-serine + hydrogen sulfide = L-cysteine + acetate</text>
        <dbReference type="Rhea" id="RHEA:14829"/>
        <dbReference type="ChEBI" id="CHEBI:29919"/>
        <dbReference type="ChEBI" id="CHEBI:30089"/>
        <dbReference type="ChEBI" id="CHEBI:35235"/>
        <dbReference type="ChEBI" id="CHEBI:58340"/>
        <dbReference type="EC" id="2.5.1.47"/>
    </reaction>
</comment>
<dbReference type="PANTHER" id="PTHR10314">
    <property type="entry name" value="CYSTATHIONINE BETA-SYNTHASE"/>
    <property type="match status" value="1"/>
</dbReference>
<evidence type="ECO:0000256" key="9">
    <source>
        <dbReference type="ARBA" id="ARBA00047931"/>
    </source>
</evidence>
<dbReference type="InterPro" id="IPR005856">
    <property type="entry name" value="Cys_synth"/>
</dbReference>
<gene>
    <name evidence="14" type="primary">cysK</name>
    <name evidence="14" type="ORF">GCM10010916_40200</name>
</gene>
<dbReference type="Gene3D" id="3.40.50.1100">
    <property type="match status" value="2"/>
</dbReference>
<keyword evidence="8 12" id="KW-0198">Cysteine biosynthesis</keyword>
<evidence type="ECO:0000256" key="4">
    <source>
        <dbReference type="ARBA" id="ARBA00012681"/>
    </source>
</evidence>
<evidence type="ECO:0000256" key="1">
    <source>
        <dbReference type="ARBA" id="ARBA00001933"/>
    </source>
</evidence>
<dbReference type="NCBIfam" id="TIGR01136">
    <property type="entry name" value="cysKM"/>
    <property type="match status" value="1"/>
</dbReference>
<evidence type="ECO:0000256" key="7">
    <source>
        <dbReference type="ARBA" id="ARBA00022898"/>
    </source>
</evidence>
<dbReference type="InterPro" id="IPR001216">
    <property type="entry name" value="P-phosphate_BS"/>
</dbReference>
<evidence type="ECO:0000313" key="15">
    <source>
        <dbReference type="Proteomes" id="UP000644756"/>
    </source>
</evidence>
<evidence type="ECO:0000313" key="14">
    <source>
        <dbReference type="EMBL" id="GGG19336.1"/>
    </source>
</evidence>
<feature type="binding site" evidence="10">
    <location>
        <position position="266"/>
    </location>
    <ligand>
        <name>pyridoxal 5'-phosphate</name>
        <dbReference type="ChEBI" id="CHEBI:597326"/>
    </ligand>
</feature>
<dbReference type="SUPFAM" id="SSF53686">
    <property type="entry name" value="Tryptophan synthase beta subunit-like PLP-dependent enzymes"/>
    <property type="match status" value="1"/>
</dbReference>
<evidence type="ECO:0000259" key="13">
    <source>
        <dbReference type="Pfam" id="PF00291"/>
    </source>
</evidence>
<evidence type="ECO:0000256" key="10">
    <source>
        <dbReference type="PIRSR" id="PIRSR605856-50"/>
    </source>
</evidence>
<reference evidence="14" key="1">
    <citation type="journal article" date="2014" name="Int. J. Syst. Evol. Microbiol.">
        <title>Complete genome sequence of Corynebacterium casei LMG S-19264T (=DSM 44701T), isolated from a smear-ripened cheese.</title>
        <authorList>
            <consortium name="US DOE Joint Genome Institute (JGI-PGF)"/>
            <person name="Walter F."/>
            <person name="Albersmeier A."/>
            <person name="Kalinowski J."/>
            <person name="Ruckert C."/>
        </authorList>
    </citation>
    <scope>NUCLEOTIDE SEQUENCE</scope>
    <source>
        <strain evidence="14">CGMCC 1.12987</strain>
    </source>
</reference>
<keyword evidence="15" id="KW-1185">Reference proteome</keyword>
<comment type="similarity">
    <text evidence="3 12">Belongs to the cysteine synthase/cystathionine beta-synthase family.</text>
</comment>
<dbReference type="EMBL" id="BMGR01000015">
    <property type="protein sequence ID" value="GGG19336.1"/>
    <property type="molecule type" value="Genomic_DNA"/>
</dbReference>
<sequence length="304" mass="32114">MGVYNNITELIGNTPILHLQRIVPEGAADVFVKLERFNPSGSVKDRAAFSLIDTAEKQGLIGPGATIIEPTSGNTGIGLAMISAAKGYKAILIMPDNMSKERINILKAYGAEVVLTPSEQRMPGCIAKALELKEKIPGSFIPQQFENPANPDIHRTTTALEILAQMDNNLDAFVATAGTGGTITGTGETLREHLPNLHIAVVEPKGSPVLSGGQPGPHKLVGTSPGFVPQILNTSVYNEIIQIADEEAINTTIDLAKKEGLLVGPSSGASVYAAITVAKRLGPGKRVVCIAPDTGERYLSMNLF</sequence>
<name>A0A917G2A4_9BACL</name>
<evidence type="ECO:0000256" key="11">
    <source>
        <dbReference type="PIRSR" id="PIRSR605856-51"/>
    </source>
</evidence>
<evidence type="ECO:0000256" key="6">
    <source>
        <dbReference type="ARBA" id="ARBA00022679"/>
    </source>
</evidence>
<dbReference type="NCBIfam" id="TIGR01139">
    <property type="entry name" value="cysK"/>
    <property type="match status" value="1"/>
</dbReference>
<dbReference type="GO" id="GO:0006535">
    <property type="term" value="P:cysteine biosynthetic process from serine"/>
    <property type="evidence" value="ECO:0007669"/>
    <property type="project" value="UniProtKB-UniRule"/>
</dbReference>
<feature type="binding site" evidence="10">
    <location>
        <position position="74"/>
    </location>
    <ligand>
        <name>pyridoxal 5'-phosphate</name>
        <dbReference type="ChEBI" id="CHEBI:597326"/>
    </ligand>
</feature>
<comment type="pathway">
    <text evidence="2">Amino-acid biosynthesis; L-cysteine biosynthesis; L-cysteine from L-serine: step 2/2.</text>
</comment>
<evidence type="ECO:0000256" key="3">
    <source>
        <dbReference type="ARBA" id="ARBA00007103"/>
    </source>
</evidence>
<organism evidence="14 15">
    <name type="scientific">Paenibacillus abyssi</name>
    <dbReference type="NCBI Taxonomy" id="1340531"/>
    <lineage>
        <taxon>Bacteria</taxon>
        <taxon>Bacillati</taxon>
        <taxon>Bacillota</taxon>
        <taxon>Bacilli</taxon>
        <taxon>Bacillales</taxon>
        <taxon>Paenibacillaceae</taxon>
        <taxon>Paenibacillus</taxon>
    </lineage>
</organism>